<dbReference type="InterPro" id="IPR036179">
    <property type="entry name" value="Ig-like_dom_sf"/>
</dbReference>
<dbReference type="PANTHER" id="PTHR45889:SF8">
    <property type="entry name" value="IG-LIKE DOMAIN-CONTAINING PROTEIN"/>
    <property type="match status" value="1"/>
</dbReference>
<dbReference type="EC" id="1.11.1.7" evidence="7"/>
<keyword evidence="7" id="KW-0560">Oxidoreductase</keyword>
<dbReference type="PROSITE" id="PS50835">
    <property type="entry name" value="IG_LIKE"/>
    <property type="match status" value="2"/>
</dbReference>
<dbReference type="AlphaFoldDB" id="A0A6J8ACY7"/>
<dbReference type="Pfam" id="PF08205">
    <property type="entry name" value="C2-set_2"/>
    <property type="match status" value="1"/>
</dbReference>
<keyword evidence="3" id="KW-1015">Disulfide bond</keyword>
<evidence type="ECO:0000256" key="5">
    <source>
        <dbReference type="SAM" id="Phobius"/>
    </source>
</evidence>
<evidence type="ECO:0000256" key="1">
    <source>
        <dbReference type="ARBA" id="ARBA00004167"/>
    </source>
</evidence>
<dbReference type="InterPro" id="IPR003599">
    <property type="entry name" value="Ig_sub"/>
</dbReference>
<protein>
    <submittedName>
        <fullName evidence="7">PXDN</fullName>
        <ecNumber evidence="7">1.11.1.7</ecNumber>
    </submittedName>
</protein>
<keyword evidence="5" id="KW-0812">Transmembrane</keyword>
<dbReference type="InterPro" id="IPR007110">
    <property type="entry name" value="Ig-like_dom"/>
</dbReference>
<dbReference type="SUPFAM" id="SSF48726">
    <property type="entry name" value="Immunoglobulin"/>
    <property type="match status" value="2"/>
</dbReference>
<dbReference type="InterPro" id="IPR013783">
    <property type="entry name" value="Ig-like_fold"/>
</dbReference>
<feature type="domain" description="Ig-like" evidence="6">
    <location>
        <begin position="137"/>
        <end position="263"/>
    </location>
</feature>
<organism evidence="7 8">
    <name type="scientific">Mytilus coruscus</name>
    <name type="common">Sea mussel</name>
    <dbReference type="NCBI Taxonomy" id="42192"/>
    <lineage>
        <taxon>Eukaryota</taxon>
        <taxon>Metazoa</taxon>
        <taxon>Spiralia</taxon>
        <taxon>Lophotrochozoa</taxon>
        <taxon>Mollusca</taxon>
        <taxon>Bivalvia</taxon>
        <taxon>Autobranchia</taxon>
        <taxon>Pteriomorphia</taxon>
        <taxon>Mytilida</taxon>
        <taxon>Mytiloidea</taxon>
        <taxon>Mytilidae</taxon>
        <taxon>Mytilinae</taxon>
        <taxon>Mytilus</taxon>
    </lineage>
</organism>
<evidence type="ECO:0000259" key="6">
    <source>
        <dbReference type="PROSITE" id="PS50835"/>
    </source>
</evidence>
<feature type="transmembrane region" description="Helical" evidence="5">
    <location>
        <begin position="510"/>
        <end position="533"/>
    </location>
</feature>
<comment type="subcellular location">
    <subcellularLocation>
        <location evidence="1">Membrane</location>
        <topology evidence="1">Single-pass membrane protein</topology>
    </subcellularLocation>
</comment>
<dbReference type="Pfam" id="PF13927">
    <property type="entry name" value="Ig_3"/>
    <property type="match status" value="1"/>
</dbReference>
<dbReference type="InterPro" id="IPR003598">
    <property type="entry name" value="Ig_sub2"/>
</dbReference>
<evidence type="ECO:0000256" key="3">
    <source>
        <dbReference type="ARBA" id="ARBA00023157"/>
    </source>
</evidence>
<evidence type="ECO:0000313" key="7">
    <source>
        <dbReference type="EMBL" id="CAC5364249.1"/>
    </source>
</evidence>
<feature type="region of interest" description="Disordered" evidence="4">
    <location>
        <begin position="554"/>
        <end position="606"/>
    </location>
</feature>
<feature type="domain" description="Ig-like" evidence="6">
    <location>
        <begin position="280"/>
        <end position="360"/>
    </location>
</feature>
<dbReference type="SMART" id="SM00409">
    <property type="entry name" value="IG"/>
    <property type="match status" value="2"/>
</dbReference>
<dbReference type="PANTHER" id="PTHR45889">
    <property type="entry name" value="IG-LIKE DOMAIN-CONTAINING PROTEIN"/>
    <property type="match status" value="1"/>
</dbReference>
<dbReference type="Gene3D" id="2.60.40.10">
    <property type="entry name" value="Immunoglobulins"/>
    <property type="match status" value="2"/>
</dbReference>
<gene>
    <name evidence="7" type="ORF">MCOR_5363</name>
</gene>
<evidence type="ECO:0000313" key="8">
    <source>
        <dbReference type="Proteomes" id="UP000507470"/>
    </source>
</evidence>
<dbReference type="GO" id="GO:0016020">
    <property type="term" value="C:membrane"/>
    <property type="evidence" value="ECO:0007669"/>
    <property type="project" value="UniProtKB-SubCell"/>
</dbReference>
<dbReference type="OrthoDB" id="10028801at2759"/>
<evidence type="ECO:0000256" key="4">
    <source>
        <dbReference type="SAM" id="MobiDB-lite"/>
    </source>
</evidence>
<reference evidence="7 8" key="1">
    <citation type="submission" date="2020-06" db="EMBL/GenBank/DDBJ databases">
        <authorList>
            <person name="Li R."/>
            <person name="Bekaert M."/>
        </authorList>
    </citation>
    <scope>NUCLEOTIDE SEQUENCE [LARGE SCALE GENOMIC DNA]</scope>
    <source>
        <strain evidence="8">wild</strain>
    </source>
</reference>
<keyword evidence="2 5" id="KW-0472">Membrane</keyword>
<sequence length="606" mass="68251">MKPRLFAEVNAATVSISGNITDFRNTNGKEIECSFTGRISSIIFLAKNKSFSKFNSIAYSKLGENPNLTLTEFGNYIFDNATTSLKSGSKSILFNGLSCLHVGEYKCRIWIEPIDADYQMKESSIMNISIKVRPSKPKMSFTSHVFSSTTNQNENSTNYSTNNTRLKRSSSFMSNKSISERAFTEGDNITFICDGGVGRPKGKFMWQKIYSSERRFNYTSIPTETIPENCTYSGTSNLTIQVTAEDNHAKIRCIVKSDVSEVKMFADSEPLLIYFRVREPDISVQPNETVYKEGESVRLNCKGYGNPNPSFSWTKGNRSDMTISDNDTLVIKNVNISDNGLFTCNTSNEINGEIYSASRSRDIIIVKVPSVVRINQNITKREHSNGIKLNCSYDMGSQDTFESIALAAQNISADQFQDTAGRRRNTDQTLTAFGVYLFGNATTVLKSENALMLEFNNLTRRHERLYKCILNVYPHDDPFNPERIESDIMNITVTAEESTTTDSKDKTETIVVVAVIVSGIGLLVLVVVVIGVIQRRTRRQASFLPFFDDDIEHSRNNNTYSEDNQQDTPMYDDPQQDVKDTSGNKGHKKEKNCEQFDTVNNHDNIR</sequence>
<dbReference type="EMBL" id="CACVKT020000960">
    <property type="protein sequence ID" value="CAC5364249.1"/>
    <property type="molecule type" value="Genomic_DNA"/>
</dbReference>
<keyword evidence="7" id="KW-0575">Peroxidase</keyword>
<keyword evidence="8" id="KW-1185">Reference proteome</keyword>
<keyword evidence="5" id="KW-1133">Transmembrane helix</keyword>
<name>A0A6J8ACY7_MYTCO</name>
<feature type="compositionally biased region" description="Polar residues" evidence="4">
    <location>
        <begin position="556"/>
        <end position="568"/>
    </location>
</feature>
<proteinExistence type="predicted"/>
<feature type="compositionally biased region" description="Polar residues" evidence="4">
    <location>
        <begin position="595"/>
        <end position="606"/>
    </location>
</feature>
<dbReference type="InterPro" id="IPR013162">
    <property type="entry name" value="CD80_C2-set"/>
</dbReference>
<evidence type="ECO:0000256" key="2">
    <source>
        <dbReference type="ARBA" id="ARBA00023136"/>
    </source>
</evidence>
<dbReference type="Proteomes" id="UP000507470">
    <property type="component" value="Unassembled WGS sequence"/>
</dbReference>
<dbReference type="SMART" id="SM00408">
    <property type="entry name" value="IGc2"/>
    <property type="match status" value="1"/>
</dbReference>
<accession>A0A6J8ACY7</accession>
<dbReference type="GO" id="GO:0140825">
    <property type="term" value="F:lactoperoxidase activity"/>
    <property type="evidence" value="ECO:0007669"/>
    <property type="project" value="UniProtKB-EC"/>
</dbReference>